<dbReference type="InterPro" id="IPR036736">
    <property type="entry name" value="ACP-like_sf"/>
</dbReference>
<dbReference type="PROSITE" id="PS52004">
    <property type="entry name" value="KS3_2"/>
    <property type="match status" value="4"/>
</dbReference>
<feature type="region of interest" description="Disordered" evidence="9">
    <location>
        <begin position="290"/>
        <end position="318"/>
    </location>
</feature>
<dbReference type="RefSeq" id="WP_156090613.1">
    <property type="nucleotide sequence ID" value="NZ_LR735021.1"/>
</dbReference>
<dbReference type="GO" id="GO:0006633">
    <property type="term" value="P:fatty acid biosynthetic process"/>
    <property type="evidence" value="ECO:0007669"/>
    <property type="project" value="InterPro"/>
</dbReference>
<dbReference type="SUPFAM" id="SSF47336">
    <property type="entry name" value="ACP-like"/>
    <property type="match status" value="5"/>
</dbReference>
<dbReference type="InterPro" id="IPR016039">
    <property type="entry name" value="Thiolase-like"/>
</dbReference>
<feature type="region of interest" description="Disordered" evidence="9">
    <location>
        <begin position="2056"/>
        <end position="2084"/>
    </location>
</feature>
<dbReference type="GO" id="GO:0004312">
    <property type="term" value="F:fatty acid synthase activity"/>
    <property type="evidence" value="ECO:0007669"/>
    <property type="project" value="TreeGrafter"/>
</dbReference>
<dbReference type="InterPro" id="IPR014030">
    <property type="entry name" value="Ketoacyl_synth_N"/>
</dbReference>
<dbReference type="SMART" id="SM01294">
    <property type="entry name" value="PKS_PP_betabranch"/>
    <property type="match status" value="1"/>
</dbReference>
<evidence type="ECO:0000256" key="4">
    <source>
        <dbReference type="ARBA" id="ARBA00022490"/>
    </source>
</evidence>
<gene>
    <name evidence="14" type="ORF">PL9631_910018</name>
</gene>
<feature type="domain" description="Ketosynthase family 3 (KS3)" evidence="11">
    <location>
        <begin position="428"/>
        <end position="859"/>
    </location>
</feature>
<dbReference type="GO" id="GO:0005737">
    <property type="term" value="C:cytoplasm"/>
    <property type="evidence" value="ECO:0007669"/>
    <property type="project" value="UniProtKB-SubCell"/>
</dbReference>
<keyword evidence="15" id="KW-1185">Reference proteome</keyword>
<dbReference type="Pfam" id="PF21089">
    <property type="entry name" value="PKS_DH_N"/>
    <property type="match status" value="3"/>
</dbReference>
<dbReference type="Pfam" id="PF00109">
    <property type="entry name" value="ketoacyl-synt"/>
    <property type="match status" value="4"/>
</dbReference>
<evidence type="ECO:0000256" key="5">
    <source>
        <dbReference type="ARBA" id="ARBA00022553"/>
    </source>
</evidence>
<dbReference type="PROSITE" id="PS52019">
    <property type="entry name" value="PKS_MFAS_DH"/>
    <property type="match status" value="3"/>
</dbReference>
<dbReference type="Pfam" id="PF00975">
    <property type="entry name" value="Thioesterase"/>
    <property type="match status" value="1"/>
</dbReference>
<feature type="active site" description="Proton acceptor; for dehydratase activity" evidence="8">
    <location>
        <position position="26"/>
    </location>
</feature>
<dbReference type="InterPro" id="IPR013968">
    <property type="entry name" value="PKS_KR"/>
</dbReference>
<evidence type="ECO:0000256" key="1">
    <source>
        <dbReference type="ARBA" id="ARBA00004496"/>
    </source>
</evidence>
<dbReference type="SMART" id="SM00823">
    <property type="entry name" value="PKS_PP"/>
    <property type="match status" value="5"/>
</dbReference>
<dbReference type="InterPro" id="IPR049551">
    <property type="entry name" value="PKS_DH_C"/>
</dbReference>
<dbReference type="PROSITE" id="PS00606">
    <property type="entry name" value="KS3_1"/>
    <property type="match status" value="1"/>
</dbReference>
<evidence type="ECO:0000256" key="9">
    <source>
        <dbReference type="SAM" id="MobiDB-lite"/>
    </source>
</evidence>
<feature type="region of interest" description="C-terminal hotdog fold" evidence="8">
    <location>
        <begin position="1475"/>
        <end position="1612"/>
    </location>
</feature>
<dbReference type="GO" id="GO:0071770">
    <property type="term" value="P:DIM/DIP cell wall layer assembly"/>
    <property type="evidence" value="ECO:0007669"/>
    <property type="project" value="TreeGrafter"/>
</dbReference>
<evidence type="ECO:0000313" key="14">
    <source>
        <dbReference type="EMBL" id="VXD25119.1"/>
    </source>
</evidence>
<dbReference type="GO" id="GO:0004315">
    <property type="term" value="F:3-oxoacyl-[acyl-carrier-protein] synthase activity"/>
    <property type="evidence" value="ECO:0007669"/>
    <property type="project" value="InterPro"/>
</dbReference>
<dbReference type="CDD" id="cd00833">
    <property type="entry name" value="PKS"/>
    <property type="match status" value="4"/>
</dbReference>
<feature type="domain" description="Ketosynthase family 3 (KS3)" evidence="11">
    <location>
        <begin position="4663"/>
        <end position="5095"/>
    </location>
</feature>
<dbReference type="Pfam" id="PF14765">
    <property type="entry name" value="PS-DH"/>
    <property type="match status" value="2"/>
</dbReference>
<dbReference type="Pfam" id="PF00550">
    <property type="entry name" value="PP-binding"/>
    <property type="match status" value="5"/>
</dbReference>
<dbReference type="InterPro" id="IPR049552">
    <property type="entry name" value="PKS_DH_N"/>
</dbReference>
<dbReference type="InterPro" id="IPR057326">
    <property type="entry name" value="KR_dom"/>
</dbReference>
<feature type="domain" description="Ketosynthase family 3 (KS3)" evidence="11">
    <location>
        <begin position="2220"/>
        <end position="2657"/>
    </location>
</feature>
<feature type="domain" description="Carrier" evidence="10">
    <location>
        <begin position="327"/>
        <end position="401"/>
    </location>
</feature>
<protein>
    <submittedName>
        <fullName evidence="13">Malonyl CoA-acyl carrier protein transacylase</fullName>
        <ecNumber evidence="13">2.3.1.39</ecNumber>
    </submittedName>
</protein>
<dbReference type="EMBL" id="CZCS02000236">
    <property type="protein sequence ID" value="VXD25119.1"/>
    <property type="molecule type" value="Genomic_DNA"/>
</dbReference>
<feature type="compositionally biased region" description="Polar residues" evidence="9">
    <location>
        <begin position="295"/>
        <end position="317"/>
    </location>
</feature>
<dbReference type="EMBL" id="KR857272">
    <property type="protein sequence ID" value="AKQ22669.1"/>
    <property type="molecule type" value="Genomic_DNA"/>
</dbReference>
<feature type="domain" description="Ketosynthase family 3 (KS3)" evidence="11">
    <location>
        <begin position="3439"/>
        <end position="3877"/>
    </location>
</feature>
<evidence type="ECO:0000313" key="13">
    <source>
        <dbReference type="EMBL" id="AKQ22669.1"/>
    </source>
</evidence>
<keyword evidence="5" id="KW-0597">Phosphoprotein</keyword>
<dbReference type="InterPro" id="IPR029058">
    <property type="entry name" value="AB_hydrolase_fold"/>
</dbReference>
<accession>A0A0K0PEG6</accession>
<reference evidence="13" key="1">
    <citation type="submission" date="2015-05" db="EMBL/GenBank/DDBJ databases">
        <title>Metabolic and evolutionary origin of actin-binding polyketides from diverse organisms.</title>
        <authorList>
            <person name="Ueoka R."/>
            <person name="Uria A.R."/>
            <person name="Reiter S."/>
            <person name="Mori T."/>
            <person name="Karbaum P."/>
            <person name="Peters E.E."/>
            <person name="Helfrich E.J.N."/>
            <person name="Morinaka B.I."/>
            <person name="Gugger M."/>
            <person name="Takeyama H."/>
            <person name="Matsunaga S."/>
            <person name="Piel J."/>
        </authorList>
    </citation>
    <scope>NUCLEOTIDE SEQUENCE</scope>
</reference>
<dbReference type="InterPro" id="IPR036291">
    <property type="entry name" value="NAD(P)-bd_dom_sf"/>
</dbReference>
<evidence type="ECO:0000259" key="11">
    <source>
        <dbReference type="PROSITE" id="PS52004"/>
    </source>
</evidence>
<feature type="domain" description="Carrier" evidence="10">
    <location>
        <begin position="5303"/>
        <end position="5380"/>
    </location>
</feature>
<dbReference type="PANTHER" id="PTHR43775:SF37">
    <property type="entry name" value="SI:DKEY-61P9.11"/>
    <property type="match status" value="1"/>
</dbReference>
<keyword evidence="4" id="KW-0963">Cytoplasm</keyword>
<dbReference type="Gene3D" id="1.10.1200.10">
    <property type="entry name" value="ACP-like"/>
    <property type="match status" value="5"/>
</dbReference>
<dbReference type="SUPFAM" id="SSF53474">
    <property type="entry name" value="alpha/beta-Hydrolases"/>
    <property type="match status" value="1"/>
</dbReference>
<dbReference type="PANTHER" id="PTHR43775">
    <property type="entry name" value="FATTY ACID SYNTHASE"/>
    <property type="match status" value="1"/>
</dbReference>
<evidence type="ECO:0000256" key="8">
    <source>
        <dbReference type="PROSITE-ProRule" id="PRU01363"/>
    </source>
</evidence>
<name>A0A0K0PEG6_9CYAN</name>
<dbReference type="InterPro" id="IPR014031">
    <property type="entry name" value="Ketoacyl_synth_C"/>
</dbReference>
<proteinExistence type="predicted"/>
<dbReference type="GO" id="GO:0031177">
    <property type="term" value="F:phosphopantetheine binding"/>
    <property type="evidence" value="ECO:0007669"/>
    <property type="project" value="InterPro"/>
</dbReference>
<feature type="region of interest" description="C-terminal hotdog fold" evidence="8">
    <location>
        <begin position="1195"/>
        <end position="1346"/>
    </location>
</feature>
<dbReference type="FunFam" id="3.40.47.10:FF:000019">
    <property type="entry name" value="Polyketide synthase type I"/>
    <property type="match status" value="3"/>
</dbReference>
<dbReference type="InterPro" id="IPR050091">
    <property type="entry name" value="PKS_NRPS_Biosynth_Enz"/>
</dbReference>
<dbReference type="InterPro" id="IPR020841">
    <property type="entry name" value="PKS_Beta-ketoAc_synthase_dom"/>
</dbReference>
<reference evidence="14 15" key="2">
    <citation type="submission" date="2019-10" db="EMBL/GenBank/DDBJ databases">
        <authorList>
            <consortium name="Genoscope - CEA"/>
            <person name="William W."/>
        </authorList>
    </citation>
    <scope>NUCLEOTIDE SEQUENCE [LARGE SCALE GENOMIC DNA]</scope>
    <source>
        <strain evidence="14">BBR_PRJEB10994</strain>
    </source>
</reference>
<dbReference type="SUPFAM" id="SSF51735">
    <property type="entry name" value="NAD(P)-binding Rossmann-fold domains"/>
    <property type="match status" value="3"/>
</dbReference>
<dbReference type="Gene3D" id="1.10.1240.100">
    <property type="match status" value="4"/>
</dbReference>
<comment type="subcellular location">
    <subcellularLocation>
        <location evidence="1">Cytoplasm</location>
    </subcellularLocation>
</comment>
<evidence type="ECO:0000256" key="3">
    <source>
        <dbReference type="ARBA" id="ARBA00022450"/>
    </source>
</evidence>
<dbReference type="InterPro" id="IPR049900">
    <property type="entry name" value="PKS_mFAS_DH"/>
</dbReference>
<feature type="region of interest" description="C-terminal hotdog fold" evidence="8">
    <location>
        <begin position="139"/>
        <end position="286"/>
    </location>
</feature>
<dbReference type="InterPro" id="IPR001031">
    <property type="entry name" value="Thioesterase"/>
</dbReference>
<organism evidence="13">
    <name type="scientific">Planktothrix paucivesiculata PCC 9631</name>
    <dbReference type="NCBI Taxonomy" id="671071"/>
    <lineage>
        <taxon>Bacteria</taxon>
        <taxon>Bacillati</taxon>
        <taxon>Cyanobacteriota</taxon>
        <taxon>Cyanophyceae</taxon>
        <taxon>Oscillatoriophycideae</taxon>
        <taxon>Oscillatoriales</taxon>
        <taxon>Microcoleaceae</taxon>
        <taxon>Planktothrix</taxon>
    </lineage>
</organism>
<feature type="region of interest" description="N-terminal hotdog fold" evidence="8">
    <location>
        <begin position="1055"/>
        <end position="1181"/>
    </location>
</feature>
<keyword evidence="3" id="KW-0596">Phosphopantetheine</keyword>
<feature type="region of interest" description="N-terminal hotdog fold" evidence="8">
    <location>
        <begin position="1337"/>
        <end position="1458"/>
    </location>
</feature>
<dbReference type="GO" id="GO:0005886">
    <property type="term" value="C:plasma membrane"/>
    <property type="evidence" value="ECO:0007669"/>
    <property type="project" value="TreeGrafter"/>
</dbReference>
<comment type="caution">
    <text evidence="8">Lacks conserved residue(s) required for the propagation of feature annotation.</text>
</comment>
<dbReference type="InterPro" id="IPR009081">
    <property type="entry name" value="PP-bd_ACP"/>
</dbReference>
<comment type="pathway">
    <text evidence="2">Antibiotic biosynthesis.</text>
</comment>
<feature type="active site" description="Proton donor; for dehydratase activity" evidence="8">
    <location>
        <position position="1257"/>
    </location>
</feature>
<feature type="compositionally biased region" description="Polar residues" evidence="9">
    <location>
        <begin position="2062"/>
        <end position="2084"/>
    </location>
</feature>
<feature type="active site" description="Proton donor; for dehydratase activity" evidence="8">
    <location>
        <position position="200"/>
    </location>
</feature>
<sequence>MDKRNEANKVKKEFTISANHPIVKNHLAYGQALLPGLAYVDLLYQFFREQGYDFAVLELRNLSIYRPLIVGTSGSIKLLLQADEVSKGLWSITLQDREQHNDSVTQKPQLYIKAEMYHHSTAPIFEEHLDFQALQSASKTQISLCDIYAQCCSQQLIHSGMMKAEGTIYTLDDAQIVEISLPKEAIATHTEFIFHPTIMDGGSVASSNLFAALVEGEQRLFLPLFYENFRASDLFRQKCIVRVKTASVLRKKDMIYMDLEFFNESGQKIAELKKFVNKLVPEAAFINPNLKKSDSSPTPKLNQNQEISSNPQSNLSLPQLDKSETWESIENLLKEIIAPYLRCSPDEIDSDAGYYELGLDSAMLLEVVTALEKTFGVKLIPTLLFEYTNIADLADYLINENLINQNLTSQENNNLLLTNFAKTPTKQEGDIAIIGIAGRYPGANNINEFWQNLISGKDCISEIPKERWDWQTFAKYKSPSGKNISKWGGFIQNPDCFDHQFFRISPREAEVLDPQERLFLQTCWECIEDAGYTPETLVSRQQDAHRRQSVGVFVGVMHKDYVFLGAEAIARGEEFLLSLNYASIANRVSYFCDFHGPSMVIDTVCSSSLTSLHLALESIRHGESDIAIAGGVNLSLHPNKYMTYGLLDMYSSDGRCRTFGRGGDGYVSGEGVGAVVLKPLAQAIQDRDHIYAVIKGSTINHVGKVSGISVPNPVAQGDMILQCLEKTGINPRTISYVEAHGTGTSLGDPIEIQGLTKAFKTYTNDRQFCAIGSVKSNIGHTESAAGISGLTKVALQLYYKTLVPSLHSQEINPHLDLPASPFYIQHQTQHWEKPPNYPRRASLSSFGATGSNAHIILEEYIAEPSEVISAQTTETTEKNEPVLIPLSAKNEERLREVVQRLYDYLVSQSEGFAAEKIASLRDIAYTLQVGRKAMETRLIFLVDRKQQLIENLKAFLKGNNIKENCWQNKQVKQQKTARQGENSEAILQQWMLEGRLDKLAQEWIQGVYLNWENLYALEKNFPKPARVSLPTYPFAKVSHWIPTKVKPTPLFTALHPLLHCNTSTLNEHKFTSTFSGEEFFLADHLVQGQKILPGVAYLEMARVAVQNATSVNDLGAIQLKNIIWQQPLVIDDPEKTVHIRLVAKENSQVGFEIYTDDKHYPNQQSRTMHCQGIAILKTPDSETYLDLEDLQETTNQNHFTPEQCYQAFMTMGIDYREGHQGIAAIHFGNNQILAELKMPSSVLDDREQFTLHPSMLDSSLQAAIGFALGIQTSDTEQHSSLPYALETLEIKAKCSISMWVWIRYSEQNKGDSPIQKFDLDLCDDIGKICVVMRGFSSRIFRSPQTLMHPLLHQQVGDRFVSRFTGEEFFLRDHQQVMLGTAYLEMACSAGQISTGQKIIGLKNIVWSQLLFITGQVQDVSVQLHQEGDRLPLIITTQDRTSQEKIHFQCQLVVDRVLSPAIPPKLNIQDIFSRCSARIETADCDRLLQSTHGSSLLTIKQLWHNEKEAIALLQLPDNLKSGREDYVLHPSMTNGAILTSVLFSLLNRSPEHLPLPFALDNLWIYKEIPEQAYAYLSLNSANKHDIDLIDEKGEIIVSFKGFTTTIQGALQGRAITEKNLGQRNVIYASTQWQESALSDYQYSKQATSLDTNVPTFILVQENSKLKNLLRQKWPTANIETLTSVDADIAETVQENFLRVFQQIKSCIVQKPKLIQPIIILLPENEHTYLYAGLAALLKTARFENSKIVGKIIRYAINDQTESFVELVATEIEADTPDVEVFYTQTGIRKTKKLNEVSDFSNSQEKSLFNTDLLHEGDVVWITGGLGGLGQIFVKYFSQIKGLKLILSGRSPLNAAKEKLLQELQQADLEISYLSCDISNKKAVADLIQKIQEKYGKLNGIIHSAGLNQDAYIVNKTSEEFINVLRPKVAGTLAIDEVCQNIKLDFLVLFSSIAGVFGSIGQADYATANAFLDSFAEARNLLVQQGKRFGKTISLNWPLWKDGGMGVDAQTETLMQQNTGMIALETHAGLKAYEWALASEFNQVFVAQGETEKIRSRLLSSSSTRENQQQVQVDKSEFSEQTNQDEQSQRTWLTGLLHKDLAAFICRLQKVKPEEIEIDAEFFVYGFDSISFTSFTNYLNETYGLELMPTLFFEYSSLRSLTNSLIENHQEALLKKYKLSKKAALPSQPQVAPEQIEKNQGFEPLPITIVDSISTQENQTKVAPIAIIGMSGKFPGAENLTEFWHNLEANRDLISEIPEDRWNWRDYYGDRQNQSGKTNVKWGGFITDVDRFDPLFFGISPVEAELIDPQFRLFLQTVWATIEDAGYRASDLSGSKTAVYVGVTTTDYKDLMQQALMKENSPEYYGMFPFMLANRVSYLLNFRGPSEAIDTACSSSLVAIHRAIESLRQGSCEMAIAGGVNIIANPQLVIAAAQSGMLSEDGRCKTFDKSANGYVRGEGVGAILLKPLAKAIEDNDSIYGIIRGSAENHGGKATSPTAPNPIAQQELIVSAYTQAGIAPETVSYIEAHGTGTPLGDPIEFNGLKGAFAQLYQQNGSEPAKEPHCALGSVKTNIGHLEAAAGISGVLKVLLMMKHRIIPGNCHLQEPNPYLQLTDSPFYLAKNTQAWTALQDAEQNPIPRRAGVSSFGIGGTNVHLVLEEYISQTATKQPDNGEARAIILSAKNKQCLVEIASNLDNFLVASYNSSSTNLLRLSDIAYTLQIGREEMEYRLGFVVSSIEELKEKLAVYISDRGENQDLYEGSTKGNKDTIETFGSDDELQEILAKWIEGRKFDKILKLWVKGLSVNWNKFYTGTLPKRISLPTYPFARESYWLPTPIQHEAKSDRLSESPVEADETFGVLMCYPVWQEKATLIESDSIDLASLNYSQHLILFCEMDVPTGEESHLSQNIICRVLQSQSQDLALRYQSICEQVFTHLQEILENQPKGKILVQIVIPGNGTDDFEDTGCLFQGLSALLKTAHWENPKIIGQVIEVDRHNTNDQLIKQIQENSQFPEDLQIRYRLTQRQVISWKELPISEQQATYIPWKEGGVYLITGGAGGLGLIFAQEIAHSVKNSTIILAGRSLLSQKKQELLQQEAKLLGARIEYRQADISQPKEVDDLIQNILRDFTKLDGILHSAGIIRDNFFIKKTVAEFQQVLAPKVCGTVYLDRATQEINLDFFILFSSGVAVLGNAGQSDYAAANAFMDAYAHYRHTLCASNKRFGRSLSINWPFWKEGGMGMDEQQLNALEQNTGIEALQTNSGINALLRVLNLKPNQVMVLSGNLTKIRQGLFATSTELSYDESSASDFAIDDRHLLTKTLHQCKTLFGSIIKLSVDRIESEEPLEHYGIDSMIVIQMNLRLETIFGEISKTLLYEHQTLSELAKYLMTEYRQKCINWTGLAVDSTTDKSILSKPKIISESKVTPEFKISSESSLKIQTPWQYEPIAIIGIAGRYAQANTPQAYWENLLSGKDCVTEIPPERWSLEGFYHENLEEAIVQGKSYSKWGSFITNFADFDPLFFSISPREAIGIDPQERLFLQTAWEAIEDAGYTRETLRDQFQQQVGVFVGITKTGFNLYGPELWQRGEIVYPHTSFSSVANRVSYILNLRGPSLPIDTMCSSSLTAIHEACEHIRRRECELAIAGGVNLYLHPSSYIQLCAANMLSPDGKCKSFGKGANGFVPGEGVGAVLLKPLERAIADRDNIYAVIRASSVNHGGKTNGYTIPNPNAQAELIEEALNKAGIDARTLSYIEAHGTGTELGDPIEISGLTKAFQKYTTATNFCALGSVKSNLGHLEAAAGIVGLTKIILQLKHKQIVPSLHATELNTNINFDKTPFVLQQTLSTWKRPTIEIEGETKEYPRRAGISSFGAGGANAHLIVEEYVKEEWVSEMRECDRNNEAQIITLSAKNEDRLYCVAQNLSDYLNSKQAANLTLREIAYTLQIGREAMEERLGLIVHSLDELKQKLSRFIARETGIEDLYRGQVKGNKKSLALFTDDDELQEAIEKWIQRRKFAKLVELWSQGLQVDWYKLYGESKPDRVSLPTYPFEPEKYWIEEVLNTNRQSSAISGEKNAIKSHPLIDEKAIQESKAIGTWMGFPVWQEKPLSEKIHSEFAQHIVMLFEMEWFSKQSVESQIEGATCIHLTTKTKTLAKSFQEISVQVFEQIKGVIYEKNKGVTFIQILIPSSGEMSLFSALTGLLRTAHLENPAILGQVILLEASETQEGLIDKIQRNSHCPEDTFIRYQQEKRQIISWQELSVSEQAIPIPWQEGGVYLITGGLGGLGFIFAKHIAQQTRKVVLILTGRSTLDERRHKQIKELESLGARVYYRQVDISQKQETERLIKNIENDIGSLKGILHSAGIIRDNFIIRKTASEFQSVLAPKVDGVINLDRATKELTLDFFILFSSLAGSIGNVGQVDYACANAFMDAYAHYRNDLVATKERTGQTFSINWPLWKDGGMHIDPWTENAMLQNSGLVVMETECGIQALIQGLSSGQSQLMVLRGDLERLQILQQTHLSSLPSQIDIGQEGIPENEFGEQELEARSLHYFKNLISSILKIPAHRIQNDELLEVYGINSIVIMQLTNELEQVFGSLSKTIFFEYPTIEEINQYFVASYREKLKVILSLDKTKVPDNCREAFVNEASPKANQQSRFLVDRLSLSPLSVAQTQDIAIIGVSGRYPLSPDLETFWENLSKGKNCITEIPKSRWDHDLYFDLDPSHSGKMRSKWGGFLDDVDKFDALFFNISPNEAQLMNPNERLFLEIVWELMERSGYTLERIQKQHENQVGVYVGATHQQYQALASDPVIQSILSMSSYSAIANRVSYFFDFYGPSMAIDTMCSSSLIAIKLACDSLLKGECQMAIAGGVNLSIHPNKYIGLSLGQIIGRQNTSNSFGKDDGYVPAEGVGAVLLKPITNAIEDQDSILAVIKSISTNHGGHTHGFYVPNPNSQAQLFEDNFRKSGIDPQTITYVEAAANGSPLGDPIEVSALNKAFQKFTKDQGFCAIGSVKSNIGHAEAASGISQLTKVILQLQHQQLVPSINAESLNPNLSFDGSPFYLQQKLQPWQRPVLNIDGQEREFPRRATVSSFGAGGSNAHLIIEEYIPSPSNKPVSSDIDFPGDRHLMVFSAKSRDRLQVVLQQMSHFVESNAQLSLRKMAYTLQVGRMAMTHRIAILVNNQEELLQGIKEALNCLEQNAVIETSIPVYMGDVEADHSEIKHLLSGKSGEAMMKVLLAENDLEKIALYWVKGGKIPWQLLHKKGQVSMISLPTYPFAKRSCWVEAKVEVNVPSQVDLKVQTESVSKNLDDQSPSGKNREAALVDIMLLILGLTAEELNLNTPLVQYGVDSIMFMQIFQQIKSKVDARVNLTQLLECQTTWDLLLYLKSQRDIPQIEPEPTHQQLADFSLSNDILFPELIQLNSSTKGRPVFWFHGIAGVMVYAPVAEKSQRPFYGIQPWSWINKTALPSHIQPMVKRYLDAIRSVQPEGPYDFGGYSLGGALAYEATRQLQELGERVNTIVMVDTIQNNPGAKNKYSRKTDYLVTLNRVLALSAWQRSEKTLEEMLIRSDELDASLSDDKYLSQLIALAQKRGLVKAETEIRADLEYTTTLDEFYQADPFTIMPLPDPNLVNCYYFRNKNGSMLGDQAPYYFAIPQDREKFATDQAAVSRQWENNLPNLQIIDINSSSHMTMFSEEKSRDTILDFCKTLYSENGLLT</sequence>
<dbReference type="SMART" id="SM00825">
    <property type="entry name" value="PKS_KS"/>
    <property type="match status" value="4"/>
</dbReference>
<keyword evidence="13" id="KW-0012">Acyltransferase</keyword>
<feature type="region of interest" description="N-terminal hotdog fold" evidence="8">
    <location>
        <begin position="1"/>
        <end position="119"/>
    </location>
</feature>
<feature type="domain" description="Carrier" evidence="10">
    <location>
        <begin position="2090"/>
        <end position="2167"/>
    </location>
</feature>
<keyword evidence="6 13" id="KW-0808">Transferase</keyword>
<dbReference type="Pfam" id="PF22336">
    <property type="entry name" value="RhiE-like_linker"/>
    <property type="match status" value="4"/>
</dbReference>
<dbReference type="Gene3D" id="3.10.129.110">
    <property type="entry name" value="Polyketide synthase dehydratase"/>
    <property type="match status" value="3"/>
</dbReference>
<dbReference type="Gene3D" id="3.40.47.10">
    <property type="match status" value="4"/>
</dbReference>
<dbReference type="SMART" id="SM00822">
    <property type="entry name" value="PKS_KR"/>
    <property type="match status" value="3"/>
</dbReference>
<dbReference type="CDD" id="cd08953">
    <property type="entry name" value="KR_2_SDR_x"/>
    <property type="match status" value="3"/>
</dbReference>
<dbReference type="Pfam" id="PF08659">
    <property type="entry name" value="KR"/>
    <property type="match status" value="3"/>
</dbReference>
<dbReference type="Gene3D" id="3.40.50.720">
    <property type="entry name" value="NAD(P)-binding Rossmann-like Domain"/>
    <property type="match status" value="3"/>
</dbReference>
<dbReference type="InterPro" id="IPR018201">
    <property type="entry name" value="Ketoacyl_synth_AS"/>
</dbReference>
<dbReference type="Gene3D" id="3.40.50.1820">
    <property type="entry name" value="alpha/beta hydrolase"/>
    <property type="match status" value="1"/>
</dbReference>
<dbReference type="InterPro" id="IPR054514">
    <property type="entry name" value="RhiE-like_linker"/>
</dbReference>
<evidence type="ECO:0000259" key="12">
    <source>
        <dbReference type="PROSITE" id="PS52019"/>
    </source>
</evidence>
<evidence type="ECO:0000259" key="10">
    <source>
        <dbReference type="PROSITE" id="PS50075"/>
    </source>
</evidence>
<dbReference type="InterPro" id="IPR042104">
    <property type="entry name" value="PKS_dehydratase_sf"/>
</dbReference>
<feature type="domain" description="Carrier" evidence="10">
    <location>
        <begin position="4535"/>
        <end position="4611"/>
    </location>
</feature>
<evidence type="ECO:0000256" key="7">
    <source>
        <dbReference type="ARBA" id="ARBA00022737"/>
    </source>
</evidence>
<dbReference type="InterPro" id="IPR020806">
    <property type="entry name" value="PKS_PP-bd"/>
</dbReference>
<dbReference type="SUPFAM" id="SSF53901">
    <property type="entry name" value="Thiolase-like"/>
    <property type="match status" value="4"/>
</dbReference>
<dbReference type="EC" id="2.3.1.39" evidence="13"/>
<feature type="domain" description="PKS/mFAS DH" evidence="12">
    <location>
        <begin position="1337"/>
        <end position="1612"/>
    </location>
</feature>
<dbReference type="PROSITE" id="PS50075">
    <property type="entry name" value="CARRIER"/>
    <property type="match status" value="4"/>
</dbReference>
<dbReference type="SMART" id="SM00826">
    <property type="entry name" value="PKS_DH"/>
    <property type="match status" value="1"/>
</dbReference>
<dbReference type="GO" id="GO:0004314">
    <property type="term" value="F:[acyl-carrier-protein] S-malonyltransferase activity"/>
    <property type="evidence" value="ECO:0007669"/>
    <property type="project" value="UniProtKB-EC"/>
</dbReference>
<evidence type="ECO:0000256" key="2">
    <source>
        <dbReference type="ARBA" id="ARBA00004792"/>
    </source>
</evidence>
<evidence type="ECO:0000313" key="15">
    <source>
        <dbReference type="Proteomes" id="UP000182190"/>
    </source>
</evidence>
<dbReference type="Pfam" id="PF02801">
    <property type="entry name" value="Ketoacyl-synt_C"/>
    <property type="match status" value="4"/>
</dbReference>
<feature type="domain" description="PKS/mFAS DH" evidence="12">
    <location>
        <begin position="1"/>
        <end position="286"/>
    </location>
</feature>
<keyword evidence="7" id="KW-0677">Repeat</keyword>
<feature type="active site" description="Proton acceptor; for dehydratase activity" evidence="8">
    <location>
        <position position="1084"/>
    </location>
</feature>
<dbReference type="Proteomes" id="UP000182190">
    <property type="component" value="Unassembled WGS sequence"/>
</dbReference>
<dbReference type="OrthoDB" id="499075at2"/>
<evidence type="ECO:0000256" key="6">
    <source>
        <dbReference type="ARBA" id="ARBA00022679"/>
    </source>
</evidence>
<feature type="domain" description="PKS/mFAS DH" evidence="12">
    <location>
        <begin position="1055"/>
        <end position="1346"/>
    </location>
</feature>
<dbReference type="InterPro" id="IPR020807">
    <property type="entry name" value="PKS_DH"/>
</dbReference>